<gene>
    <name evidence="1" type="ORF">EDC28_10441</name>
</gene>
<organism evidence="1 2">
    <name type="scientific">Gallaecimonas pentaromativorans</name>
    <dbReference type="NCBI Taxonomy" id="584787"/>
    <lineage>
        <taxon>Bacteria</taxon>
        <taxon>Pseudomonadati</taxon>
        <taxon>Pseudomonadota</taxon>
        <taxon>Gammaproteobacteria</taxon>
        <taxon>Enterobacterales</taxon>
        <taxon>Gallaecimonadaceae</taxon>
        <taxon>Gallaecimonas</taxon>
    </lineage>
</organism>
<dbReference type="InterPro" id="IPR036134">
    <property type="entry name" value="Crypto/Photolyase_FAD-like_sf"/>
</dbReference>
<keyword evidence="1" id="KW-0456">Lyase</keyword>
<dbReference type="Proteomes" id="UP000268033">
    <property type="component" value="Unassembled WGS sequence"/>
</dbReference>
<dbReference type="PANTHER" id="PTHR38657:SF1">
    <property type="entry name" value="SLR1343 PROTEIN"/>
    <property type="match status" value="1"/>
</dbReference>
<dbReference type="Gene3D" id="1.10.10.1710">
    <property type="entry name" value="Deoxyribodipyrimidine photolyase-related"/>
    <property type="match status" value="1"/>
</dbReference>
<evidence type="ECO:0000313" key="1">
    <source>
        <dbReference type="EMBL" id="ROQ27393.1"/>
    </source>
</evidence>
<dbReference type="EMBL" id="RJUL01000004">
    <property type="protein sequence ID" value="ROQ27393.1"/>
    <property type="molecule type" value="Genomic_DNA"/>
</dbReference>
<sequence length="505" mass="58147">MAKLILVLGDQLSTDLSSLRHYQPEDRVLMAEVMAEATYSPHHKKKLALVFSAMRHFAKALGEQGYNVTYSALPDSPSTLFDAVTRHIDNADALLITEPGEYRLLAEMQHWQAELGVKVTLLEDDRFFTSRREFARWSQGRRQWRMEHFYRQQRRNTGLLMAGAEPEGGQWNFDHQNREAWQPQALPPLKRYAPDAITQEVLALVEARFSHHIGELLPFEFAVTRQQALEELDDFITQRLPAFGTFQDAMASGEDYLYHSRLSPLINLGLLSPREVCEAACQAYYQGHAPINAVEGFVRQILGWREYVRGLYWTLMPGYKSHNALNSTRPLPELYWSGKTGMHCMSEALRNTLQNGYAHHIQRLMITGNFALITGLDIEAICDWYLAVYLDAYEWVELPNTLGMVMHADGGLLASKPYAASGKYIQRMSNYCQHCRYKVNKLTGADACPFNSFYWHFLARNRTTLAGNPRLAMVYRTLDRWDEAKLDAINQQVAWQWRRIENNDL</sequence>
<keyword evidence="2" id="KW-1185">Reference proteome</keyword>
<protein>
    <submittedName>
        <fullName evidence="1">Deoxyribodipyrimidine photolyase-related protein</fullName>
    </submittedName>
</protein>
<dbReference type="STRING" id="584787.GCA_001247655_02465"/>
<dbReference type="Pfam" id="PF04244">
    <property type="entry name" value="DPRP"/>
    <property type="match status" value="1"/>
</dbReference>
<dbReference type="Gene3D" id="1.10.579.10">
    <property type="entry name" value="DNA Cyclobutane Dipyrimidine Photolyase, subunit A, domain 3"/>
    <property type="match status" value="1"/>
</dbReference>
<name>A0A3N1PFL5_9GAMM</name>
<evidence type="ECO:0000313" key="2">
    <source>
        <dbReference type="Proteomes" id="UP000268033"/>
    </source>
</evidence>
<dbReference type="SUPFAM" id="SSF48173">
    <property type="entry name" value="Cryptochrome/photolyase FAD-binding domain"/>
    <property type="match status" value="1"/>
</dbReference>
<proteinExistence type="predicted"/>
<dbReference type="GO" id="GO:0016829">
    <property type="term" value="F:lyase activity"/>
    <property type="evidence" value="ECO:0007669"/>
    <property type="project" value="UniProtKB-KW"/>
</dbReference>
<reference evidence="1 2" key="1">
    <citation type="submission" date="2018-11" db="EMBL/GenBank/DDBJ databases">
        <title>Genomic Encyclopedia of Type Strains, Phase IV (KMG-IV): sequencing the most valuable type-strain genomes for metagenomic binning, comparative biology and taxonomic classification.</title>
        <authorList>
            <person name="Goeker M."/>
        </authorList>
    </citation>
    <scope>NUCLEOTIDE SEQUENCE [LARGE SCALE GENOMIC DNA]</scope>
    <source>
        <strain evidence="1 2">DSM 21945</strain>
    </source>
</reference>
<dbReference type="InterPro" id="IPR014729">
    <property type="entry name" value="Rossmann-like_a/b/a_fold"/>
</dbReference>
<dbReference type="InterPro" id="IPR052551">
    <property type="entry name" value="UV-DNA_repair_photolyase"/>
</dbReference>
<comment type="caution">
    <text evidence="1">The sequence shown here is derived from an EMBL/GenBank/DDBJ whole genome shotgun (WGS) entry which is preliminary data.</text>
</comment>
<dbReference type="InterPro" id="IPR007357">
    <property type="entry name" value="PhrB-like"/>
</dbReference>
<dbReference type="Gene3D" id="1.25.40.80">
    <property type="match status" value="1"/>
</dbReference>
<dbReference type="PANTHER" id="PTHR38657">
    <property type="entry name" value="SLR1343 PROTEIN"/>
    <property type="match status" value="1"/>
</dbReference>
<accession>A0A3N1PFL5</accession>
<dbReference type="AlphaFoldDB" id="A0A3N1PFL5"/>
<dbReference type="RefSeq" id="WP_123421273.1">
    <property type="nucleotide sequence ID" value="NZ_RJUL01000004.1"/>
</dbReference>
<dbReference type="Gene3D" id="3.40.50.620">
    <property type="entry name" value="HUPs"/>
    <property type="match status" value="1"/>
</dbReference>